<organism evidence="1 2">
    <name type="scientific">Gnathostoma spinigerum</name>
    <dbReference type="NCBI Taxonomy" id="75299"/>
    <lineage>
        <taxon>Eukaryota</taxon>
        <taxon>Metazoa</taxon>
        <taxon>Ecdysozoa</taxon>
        <taxon>Nematoda</taxon>
        <taxon>Chromadorea</taxon>
        <taxon>Rhabditida</taxon>
        <taxon>Spirurina</taxon>
        <taxon>Gnathostomatomorpha</taxon>
        <taxon>Gnathostomatoidea</taxon>
        <taxon>Gnathostomatidae</taxon>
        <taxon>Gnathostoma</taxon>
    </lineage>
</organism>
<gene>
    <name evidence="1" type="ORF">AB6A40_008624</name>
</gene>
<name>A0ABD6EZX7_9BILA</name>
<sequence>MCAACRSDVLGFVEALLSSFIDQCLIGRSIWFNVKYWSLETEVFGRQKLVRRVSRYSKGMAVHQSAVFGLVTEVNDGEATTWVFPHKYFGTEEVLVNIRNDIPLSAGDWIKLGQSSNVFEYTLIEEERAPLSVTKYKDYFEVKSKAVLIPKEGQCSPSLAWTPDFGKVLFCRILKDNEESRIYELSLIRLRNLKAVFGMDISWAVSGDCRLEYVSQFVDSAKDRTVRKALHKGVVVEEKPSCWMIWSKSGGLAFIEKTSITDKFELGTWVTYCHRLPKVESGPIKVSRYEKAAPLYASRVVNGHLALNLNSSRSVIRRESERCSMFDTASIEVSDGFIGRIFALNLWVIWTGLSWRIDPSLSVANDDNPGRIGVVVQGKNENNDLLSLEEKYSHELKQCERYSTELLYIVT</sequence>
<evidence type="ECO:0000313" key="1">
    <source>
        <dbReference type="EMBL" id="MFH4981915.1"/>
    </source>
</evidence>
<dbReference type="Proteomes" id="UP001608902">
    <property type="component" value="Unassembled WGS sequence"/>
</dbReference>
<dbReference type="AlphaFoldDB" id="A0ABD6EZX7"/>
<accession>A0ABD6EZX7</accession>
<dbReference type="EMBL" id="JBGFUD010008148">
    <property type="protein sequence ID" value="MFH4981915.1"/>
    <property type="molecule type" value="Genomic_DNA"/>
</dbReference>
<protein>
    <submittedName>
        <fullName evidence="1">Uncharacterized protein</fullName>
    </submittedName>
</protein>
<proteinExistence type="predicted"/>
<evidence type="ECO:0000313" key="2">
    <source>
        <dbReference type="Proteomes" id="UP001608902"/>
    </source>
</evidence>
<keyword evidence="2" id="KW-1185">Reference proteome</keyword>
<reference evidence="1 2" key="1">
    <citation type="submission" date="2024-08" db="EMBL/GenBank/DDBJ databases">
        <title>Gnathostoma spinigerum genome.</title>
        <authorList>
            <person name="Gonzalez-Bertolin B."/>
            <person name="Monzon S."/>
            <person name="Zaballos A."/>
            <person name="Jimenez P."/>
            <person name="Dekumyoy P."/>
            <person name="Varona S."/>
            <person name="Cuesta I."/>
            <person name="Sumanam S."/>
            <person name="Adisakwattana P."/>
            <person name="Gasser R.B."/>
            <person name="Hernandez-Gonzalez A."/>
            <person name="Young N.D."/>
            <person name="Perteguer M.J."/>
        </authorList>
    </citation>
    <scope>NUCLEOTIDE SEQUENCE [LARGE SCALE GENOMIC DNA]</scope>
    <source>
        <strain evidence="1">AL3</strain>
        <tissue evidence="1">Liver</tissue>
    </source>
</reference>
<comment type="caution">
    <text evidence="1">The sequence shown here is derived from an EMBL/GenBank/DDBJ whole genome shotgun (WGS) entry which is preliminary data.</text>
</comment>